<dbReference type="SUPFAM" id="SSF56784">
    <property type="entry name" value="HAD-like"/>
    <property type="match status" value="1"/>
</dbReference>
<accession>A0ABP0K5V0</accession>
<protein>
    <submittedName>
        <fullName evidence="3">Sucrose-phosphatase 1 (NtSPP1)</fullName>
    </submittedName>
</protein>
<dbReference type="InterPro" id="IPR051518">
    <property type="entry name" value="Sucrose_Phosphatase"/>
</dbReference>
<dbReference type="Gene3D" id="3.90.1070.10">
    <property type="match status" value="1"/>
</dbReference>
<dbReference type="EMBL" id="CAXAMM010009890">
    <property type="protein sequence ID" value="CAK9021663.1"/>
    <property type="molecule type" value="Genomic_DNA"/>
</dbReference>
<dbReference type="SFLD" id="SFLDG01141">
    <property type="entry name" value="C2.B.1:_Sucrose_Phosphatase_Li"/>
    <property type="match status" value="1"/>
</dbReference>
<dbReference type="SFLD" id="SFLDG01140">
    <property type="entry name" value="C2.B:_Phosphomannomutase_and_P"/>
    <property type="match status" value="1"/>
</dbReference>
<keyword evidence="4" id="KW-1185">Reference proteome</keyword>
<evidence type="ECO:0000313" key="3">
    <source>
        <dbReference type="EMBL" id="CAK9021663.1"/>
    </source>
</evidence>
<feature type="domain" description="Sucrose phosphatase-like" evidence="2">
    <location>
        <begin position="96"/>
        <end position="339"/>
    </location>
</feature>
<dbReference type="SFLD" id="SFLDS00003">
    <property type="entry name" value="Haloacid_Dehalogenase"/>
    <property type="match status" value="1"/>
</dbReference>
<dbReference type="PANTHER" id="PTHR46521">
    <property type="entry name" value="SUCROSE-PHOSPHATASE 2-RELATED"/>
    <property type="match status" value="1"/>
</dbReference>
<comment type="caution">
    <text evidence="3">The sequence shown here is derived from an EMBL/GenBank/DDBJ whole genome shotgun (WGS) entry which is preliminary data.</text>
</comment>
<sequence length="360" mass="40910">MPVTLYYYTGWQECQLHGCPKGDSAWRDMAFKTVPGKPSVHELHVEADGLEFVVCDMQKKYWDNPPDWYGKKNYLISEAGKYSLRNGHLRRIRDTPVLVVTDLDHTLIGHERDPENKLLEDFKTTWLGEYAPNGSALAYSTGRNKSMALDVAKERHLPRPELLICGVGTEVYAIPSSLPLFDWWEAGASLQLMPEWKSKVLDGFDRKYVEDILLAAFPKFELRGTPEDDPYRIPTAYQMDENFDAGKRTLQETLGEKYQVISSGHGEWKLIDICSSQAGKGKALEFAQRELKFEPGRTLACGDSGNDELMFRCDGSYGVMVANSLPELVEAMTKNAQDSVLAKGKTFWTTTWRWQEESRT</sequence>
<evidence type="ECO:0000313" key="4">
    <source>
        <dbReference type="Proteomes" id="UP001642464"/>
    </source>
</evidence>
<reference evidence="3 4" key="1">
    <citation type="submission" date="2024-02" db="EMBL/GenBank/DDBJ databases">
        <authorList>
            <person name="Chen Y."/>
            <person name="Shah S."/>
            <person name="Dougan E. K."/>
            <person name="Thang M."/>
            <person name="Chan C."/>
        </authorList>
    </citation>
    <scope>NUCLEOTIDE SEQUENCE [LARGE SCALE GENOMIC DNA]</scope>
</reference>
<evidence type="ECO:0000259" key="2">
    <source>
        <dbReference type="Pfam" id="PF05116"/>
    </source>
</evidence>
<gene>
    <name evidence="3" type="ORF">SCF082_LOCUS15432</name>
</gene>
<dbReference type="Gene3D" id="2.60.40.10">
    <property type="entry name" value="Immunoglobulins"/>
    <property type="match status" value="1"/>
</dbReference>
<dbReference type="Pfam" id="PF05116">
    <property type="entry name" value="S6PP"/>
    <property type="match status" value="1"/>
</dbReference>
<dbReference type="InterPro" id="IPR006380">
    <property type="entry name" value="SPP-like_dom"/>
</dbReference>
<dbReference type="PANTHER" id="PTHR46521:SF4">
    <property type="entry name" value="SUCROSE-PHOSPHATASE 2-RELATED"/>
    <property type="match status" value="1"/>
</dbReference>
<name>A0ABP0K5V0_9DINO</name>
<dbReference type="Gene3D" id="3.40.50.1000">
    <property type="entry name" value="HAD superfamily/HAD-like"/>
    <property type="match status" value="1"/>
</dbReference>
<keyword evidence="1" id="KW-0378">Hydrolase</keyword>
<dbReference type="InterPro" id="IPR036412">
    <property type="entry name" value="HAD-like_sf"/>
</dbReference>
<evidence type="ECO:0000256" key="1">
    <source>
        <dbReference type="ARBA" id="ARBA00022801"/>
    </source>
</evidence>
<dbReference type="Proteomes" id="UP001642464">
    <property type="component" value="Unassembled WGS sequence"/>
</dbReference>
<dbReference type="InterPro" id="IPR023214">
    <property type="entry name" value="HAD_sf"/>
</dbReference>
<organism evidence="3 4">
    <name type="scientific">Durusdinium trenchii</name>
    <dbReference type="NCBI Taxonomy" id="1381693"/>
    <lineage>
        <taxon>Eukaryota</taxon>
        <taxon>Sar</taxon>
        <taxon>Alveolata</taxon>
        <taxon>Dinophyceae</taxon>
        <taxon>Suessiales</taxon>
        <taxon>Symbiodiniaceae</taxon>
        <taxon>Durusdinium</taxon>
    </lineage>
</organism>
<dbReference type="InterPro" id="IPR013783">
    <property type="entry name" value="Ig-like_fold"/>
</dbReference>
<proteinExistence type="predicted"/>